<evidence type="ECO:0000313" key="5">
    <source>
        <dbReference type="EMBL" id="OLQ75403.1"/>
    </source>
</evidence>
<keyword evidence="3" id="KW-0560">Oxidoreductase</keyword>
<evidence type="ECO:0000313" key="6">
    <source>
        <dbReference type="Proteomes" id="UP000186905"/>
    </source>
</evidence>
<protein>
    <recommendedName>
        <fullName evidence="4">Alcohol dehydrogenase iron-type/glycerol dehydrogenase GldA domain-containing protein</fullName>
    </recommendedName>
</protein>
<name>A0A1Q9GLI0_9GAMM</name>
<dbReference type="PANTHER" id="PTHR11496">
    <property type="entry name" value="ALCOHOL DEHYDROGENASE"/>
    <property type="match status" value="1"/>
</dbReference>
<comment type="similarity">
    <text evidence="2">Belongs to the iron-containing alcohol dehydrogenase family.</text>
</comment>
<dbReference type="InterPro" id="IPR039697">
    <property type="entry name" value="Alcohol_dehydrogenase_Fe"/>
</dbReference>
<dbReference type="SUPFAM" id="SSF56796">
    <property type="entry name" value="Dehydroquinate synthase-like"/>
    <property type="match status" value="1"/>
</dbReference>
<feature type="domain" description="Alcohol dehydrogenase iron-type/glycerol dehydrogenase GldA" evidence="4">
    <location>
        <begin position="1"/>
        <end position="94"/>
    </location>
</feature>
<dbReference type="AlphaFoldDB" id="A0A1Q9GLI0"/>
<dbReference type="Gene3D" id="3.40.50.1970">
    <property type="match status" value="1"/>
</dbReference>
<evidence type="ECO:0000259" key="4">
    <source>
        <dbReference type="Pfam" id="PF00465"/>
    </source>
</evidence>
<evidence type="ECO:0000256" key="2">
    <source>
        <dbReference type="ARBA" id="ARBA00007358"/>
    </source>
</evidence>
<dbReference type="RefSeq" id="WP_075764332.1">
    <property type="nucleotide sequence ID" value="NZ_MJIL01000075.1"/>
</dbReference>
<organism evidence="5 6">
    <name type="scientific">Photobacterium proteolyticum</name>
    <dbReference type="NCBI Taxonomy" id="1903952"/>
    <lineage>
        <taxon>Bacteria</taxon>
        <taxon>Pseudomonadati</taxon>
        <taxon>Pseudomonadota</taxon>
        <taxon>Gammaproteobacteria</taxon>
        <taxon>Vibrionales</taxon>
        <taxon>Vibrionaceae</taxon>
        <taxon>Photobacterium</taxon>
    </lineage>
</organism>
<dbReference type="InterPro" id="IPR001670">
    <property type="entry name" value="ADH_Fe/GldA"/>
</dbReference>
<dbReference type="PANTHER" id="PTHR11496:SF102">
    <property type="entry name" value="ALCOHOL DEHYDROGENASE 4"/>
    <property type="match status" value="1"/>
</dbReference>
<reference evidence="5 6" key="1">
    <citation type="submission" date="2016-09" db="EMBL/GenBank/DDBJ databases">
        <title>Photobacterium proteolyticum sp. nov. a protease producing bacterium isolated from ocean sediments of Laizhou Bay.</title>
        <authorList>
            <person name="Li Y."/>
        </authorList>
    </citation>
    <scope>NUCLEOTIDE SEQUENCE [LARGE SCALE GENOMIC DNA]</scope>
    <source>
        <strain evidence="5 6">13-12</strain>
    </source>
</reference>
<comment type="cofactor">
    <cofactor evidence="1">
        <name>Fe cation</name>
        <dbReference type="ChEBI" id="CHEBI:24875"/>
    </cofactor>
</comment>
<evidence type="ECO:0000256" key="3">
    <source>
        <dbReference type="ARBA" id="ARBA00023002"/>
    </source>
</evidence>
<dbReference type="GO" id="GO:0046872">
    <property type="term" value="F:metal ion binding"/>
    <property type="evidence" value="ECO:0007669"/>
    <property type="project" value="InterPro"/>
</dbReference>
<dbReference type="Proteomes" id="UP000186905">
    <property type="component" value="Unassembled WGS sequence"/>
</dbReference>
<comment type="caution">
    <text evidence="5">The sequence shown here is derived from an EMBL/GenBank/DDBJ whole genome shotgun (WGS) entry which is preliminary data.</text>
</comment>
<dbReference type="Pfam" id="PF00465">
    <property type="entry name" value="Fe-ADH"/>
    <property type="match status" value="1"/>
</dbReference>
<accession>A0A1Q9GLI0</accession>
<dbReference type="STRING" id="1903952.BIT28_22430"/>
<dbReference type="EMBL" id="MJIL01000075">
    <property type="protein sequence ID" value="OLQ75403.1"/>
    <property type="molecule type" value="Genomic_DNA"/>
</dbReference>
<sequence>MGKGAIKDLGPELKARNFQKALIVTDKGLVGIKLIDSLPKELDAYNVEFTIFDEIKPNPTEQNIEDGLSILKDQECDVVISFGGGSSHDCAKGIH</sequence>
<evidence type="ECO:0000256" key="1">
    <source>
        <dbReference type="ARBA" id="ARBA00001962"/>
    </source>
</evidence>
<proteinExistence type="inferred from homology"/>
<dbReference type="GO" id="GO:0004022">
    <property type="term" value="F:alcohol dehydrogenase (NAD+) activity"/>
    <property type="evidence" value="ECO:0007669"/>
    <property type="project" value="TreeGrafter"/>
</dbReference>
<gene>
    <name evidence="5" type="ORF">BIT28_22430</name>
</gene>
<keyword evidence="6" id="KW-1185">Reference proteome</keyword>
<dbReference type="FunFam" id="3.40.50.1970:FF:000003">
    <property type="entry name" value="Alcohol dehydrogenase, iron-containing"/>
    <property type="match status" value="1"/>
</dbReference>